<dbReference type="Proteomes" id="UP001203297">
    <property type="component" value="Unassembled WGS sequence"/>
</dbReference>
<accession>A0AAD4M9P4</accession>
<dbReference type="EMBL" id="WTXG01000003">
    <property type="protein sequence ID" value="KAI0306396.1"/>
    <property type="molecule type" value="Genomic_DNA"/>
</dbReference>
<evidence type="ECO:0000313" key="1">
    <source>
        <dbReference type="EMBL" id="KAI0306396.1"/>
    </source>
</evidence>
<dbReference type="AlphaFoldDB" id="A0AAD4M9P4"/>
<name>A0AAD4M9P4_9AGAM</name>
<proteinExistence type="predicted"/>
<sequence length="222" mass="24867">MLLKYTSLDMLNSSIADMSSGVHLFAIRTESFYTAESVYHPTTGTKDTCIRRRRTVITDIHQRQIAEIVWAGRVPLSIRIHNEILDSVISLFNDCDSVTVISSVIKVPTRIGAVWVASRRSLELRCSTSGKLLSAFHLDSVQIGYQLRLAPMPGMGSHFLEIHDLHSAHMVEMMVSCLIMDILRRNVFDVSPHDSDQHLGPCRQSDPTSRSLIARLAGFTMT</sequence>
<reference evidence="1" key="1">
    <citation type="journal article" date="2022" name="New Phytol.">
        <title>Evolutionary transition to the ectomycorrhizal habit in the genomes of a hyperdiverse lineage of mushroom-forming fungi.</title>
        <authorList>
            <person name="Looney B."/>
            <person name="Miyauchi S."/>
            <person name="Morin E."/>
            <person name="Drula E."/>
            <person name="Courty P.E."/>
            <person name="Kohler A."/>
            <person name="Kuo A."/>
            <person name="LaButti K."/>
            <person name="Pangilinan J."/>
            <person name="Lipzen A."/>
            <person name="Riley R."/>
            <person name="Andreopoulos W."/>
            <person name="He G."/>
            <person name="Johnson J."/>
            <person name="Nolan M."/>
            <person name="Tritt A."/>
            <person name="Barry K.W."/>
            <person name="Grigoriev I.V."/>
            <person name="Nagy L.G."/>
            <person name="Hibbett D."/>
            <person name="Henrissat B."/>
            <person name="Matheny P.B."/>
            <person name="Labbe J."/>
            <person name="Martin F.M."/>
        </authorList>
    </citation>
    <scope>NUCLEOTIDE SEQUENCE</scope>
    <source>
        <strain evidence="1">BPL690</strain>
    </source>
</reference>
<protein>
    <submittedName>
        <fullName evidence="1">Uncharacterized protein</fullName>
    </submittedName>
</protein>
<organism evidence="1 2">
    <name type="scientific">Multifurca ochricompacta</name>
    <dbReference type="NCBI Taxonomy" id="376703"/>
    <lineage>
        <taxon>Eukaryota</taxon>
        <taxon>Fungi</taxon>
        <taxon>Dikarya</taxon>
        <taxon>Basidiomycota</taxon>
        <taxon>Agaricomycotina</taxon>
        <taxon>Agaricomycetes</taxon>
        <taxon>Russulales</taxon>
        <taxon>Russulaceae</taxon>
        <taxon>Multifurca</taxon>
    </lineage>
</organism>
<gene>
    <name evidence="1" type="ORF">B0F90DRAFT_1689539</name>
</gene>
<comment type="caution">
    <text evidence="1">The sequence shown here is derived from an EMBL/GenBank/DDBJ whole genome shotgun (WGS) entry which is preliminary data.</text>
</comment>
<keyword evidence="2" id="KW-1185">Reference proteome</keyword>
<evidence type="ECO:0000313" key="2">
    <source>
        <dbReference type="Proteomes" id="UP001203297"/>
    </source>
</evidence>